<comment type="caution">
    <text evidence="1">The sequence shown here is derived from an EMBL/GenBank/DDBJ whole genome shotgun (WGS) entry which is preliminary data.</text>
</comment>
<sequence>MVSPPLLNRLIYYKKRFISHLQKIALHPVHIALSVSLNKSFPLKAKLWLQIPIQDGSLLVPA</sequence>
<name>A0ABN9HST3_9NEOB</name>
<evidence type="ECO:0000313" key="2">
    <source>
        <dbReference type="Proteomes" id="UP001162483"/>
    </source>
</evidence>
<dbReference type="Proteomes" id="UP001162483">
    <property type="component" value="Unassembled WGS sequence"/>
</dbReference>
<keyword evidence="2" id="KW-1185">Reference proteome</keyword>
<proteinExistence type="predicted"/>
<organism evidence="1 2">
    <name type="scientific">Staurois parvus</name>
    <dbReference type="NCBI Taxonomy" id="386267"/>
    <lineage>
        <taxon>Eukaryota</taxon>
        <taxon>Metazoa</taxon>
        <taxon>Chordata</taxon>
        <taxon>Craniata</taxon>
        <taxon>Vertebrata</taxon>
        <taxon>Euteleostomi</taxon>
        <taxon>Amphibia</taxon>
        <taxon>Batrachia</taxon>
        <taxon>Anura</taxon>
        <taxon>Neobatrachia</taxon>
        <taxon>Ranoidea</taxon>
        <taxon>Ranidae</taxon>
        <taxon>Staurois</taxon>
    </lineage>
</organism>
<reference evidence="1" key="1">
    <citation type="submission" date="2023-05" db="EMBL/GenBank/DDBJ databases">
        <authorList>
            <person name="Stuckert A."/>
        </authorList>
    </citation>
    <scope>NUCLEOTIDE SEQUENCE</scope>
</reference>
<protein>
    <submittedName>
        <fullName evidence="1">Uncharacterized protein</fullName>
    </submittedName>
</protein>
<dbReference type="EMBL" id="CATNWA010022033">
    <property type="protein sequence ID" value="CAI9624869.1"/>
    <property type="molecule type" value="Genomic_DNA"/>
</dbReference>
<accession>A0ABN9HST3</accession>
<gene>
    <name evidence="1" type="ORF">SPARVUS_LOCUS16777144</name>
</gene>
<evidence type="ECO:0000313" key="1">
    <source>
        <dbReference type="EMBL" id="CAI9624869.1"/>
    </source>
</evidence>